<feature type="compositionally biased region" description="Polar residues" evidence="1">
    <location>
        <begin position="860"/>
        <end position="875"/>
    </location>
</feature>
<protein>
    <submittedName>
        <fullName evidence="2">Uncharacterized protein</fullName>
    </submittedName>
</protein>
<name>A0A0B6ZJD5_9EUPU</name>
<feature type="compositionally biased region" description="Pro residues" evidence="1">
    <location>
        <begin position="249"/>
        <end position="258"/>
    </location>
</feature>
<feature type="compositionally biased region" description="Pro residues" evidence="1">
    <location>
        <begin position="185"/>
        <end position="201"/>
    </location>
</feature>
<feature type="compositionally biased region" description="Low complexity" evidence="1">
    <location>
        <begin position="747"/>
        <end position="757"/>
    </location>
</feature>
<feature type="compositionally biased region" description="Polar residues" evidence="1">
    <location>
        <begin position="816"/>
        <end position="838"/>
    </location>
</feature>
<proteinExistence type="predicted"/>
<dbReference type="EMBL" id="HACG01021091">
    <property type="protein sequence ID" value="CEK67956.1"/>
    <property type="molecule type" value="Transcribed_RNA"/>
</dbReference>
<feature type="compositionally biased region" description="Low complexity" evidence="1">
    <location>
        <begin position="94"/>
        <end position="105"/>
    </location>
</feature>
<feature type="region of interest" description="Disordered" evidence="1">
    <location>
        <begin position="127"/>
        <end position="340"/>
    </location>
</feature>
<evidence type="ECO:0000256" key="1">
    <source>
        <dbReference type="SAM" id="MobiDB-lite"/>
    </source>
</evidence>
<feature type="compositionally biased region" description="Pro residues" evidence="1">
    <location>
        <begin position="798"/>
        <end position="808"/>
    </location>
</feature>
<feature type="non-terminal residue" evidence="2">
    <location>
        <position position="1"/>
    </location>
</feature>
<feature type="compositionally biased region" description="Polar residues" evidence="1">
    <location>
        <begin position="127"/>
        <end position="144"/>
    </location>
</feature>
<feature type="compositionally biased region" description="Basic and acidic residues" evidence="1">
    <location>
        <begin position="221"/>
        <end position="232"/>
    </location>
</feature>
<feature type="compositionally biased region" description="Low complexity" evidence="1">
    <location>
        <begin position="766"/>
        <end position="797"/>
    </location>
</feature>
<gene>
    <name evidence="2" type="primary">ORF64530</name>
</gene>
<feature type="compositionally biased region" description="Polar residues" evidence="1">
    <location>
        <begin position="328"/>
        <end position="340"/>
    </location>
</feature>
<feature type="compositionally biased region" description="Polar residues" evidence="1">
    <location>
        <begin position="311"/>
        <end position="320"/>
    </location>
</feature>
<dbReference type="AlphaFoldDB" id="A0A0B6ZJD5"/>
<accession>A0A0B6ZJD5</accession>
<feature type="region of interest" description="Disordered" evidence="1">
    <location>
        <begin position="731"/>
        <end position="875"/>
    </location>
</feature>
<feature type="compositionally biased region" description="Polar residues" evidence="1">
    <location>
        <begin position="613"/>
        <end position="623"/>
    </location>
</feature>
<feature type="region of interest" description="Disordered" evidence="1">
    <location>
        <begin position="17"/>
        <end position="109"/>
    </location>
</feature>
<evidence type="ECO:0000313" key="2">
    <source>
        <dbReference type="EMBL" id="CEK67956.1"/>
    </source>
</evidence>
<reference evidence="2" key="1">
    <citation type="submission" date="2014-12" db="EMBL/GenBank/DDBJ databases">
        <title>Insight into the proteome of Arion vulgaris.</title>
        <authorList>
            <person name="Aradska J."/>
            <person name="Bulat T."/>
            <person name="Smidak R."/>
            <person name="Sarate P."/>
            <person name="Gangsoo J."/>
            <person name="Sialana F."/>
            <person name="Bilban M."/>
            <person name="Lubec G."/>
        </authorList>
    </citation>
    <scope>NUCLEOTIDE SEQUENCE</scope>
    <source>
        <tissue evidence="2">Skin</tissue>
    </source>
</reference>
<feature type="compositionally biased region" description="Low complexity" evidence="1">
    <location>
        <begin position="587"/>
        <end position="612"/>
    </location>
</feature>
<organism evidence="2">
    <name type="scientific">Arion vulgaris</name>
    <dbReference type="NCBI Taxonomy" id="1028688"/>
    <lineage>
        <taxon>Eukaryota</taxon>
        <taxon>Metazoa</taxon>
        <taxon>Spiralia</taxon>
        <taxon>Lophotrochozoa</taxon>
        <taxon>Mollusca</taxon>
        <taxon>Gastropoda</taxon>
        <taxon>Heterobranchia</taxon>
        <taxon>Euthyneura</taxon>
        <taxon>Panpulmonata</taxon>
        <taxon>Eupulmonata</taxon>
        <taxon>Stylommatophora</taxon>
        <taxon>Helicina</taxon>
        <taxon>Arionoidea</taxon>
        <taxon>Arionidae</taxon>
        <taxon>Arion</taxon>
    </lineage>
</organism>
<feature type="region of interest" description="Disordered" evidence="1">
    <location>
        <begin position="569"/>
        <end position="624"/>
    </location>
</feature>
<sequence>KNKKGITSFFRNILRKGRGSTENLESMNSDSSSSVKLERKDSVTLIGDLPENVPSSPSVDRNQLGKLGPQNSGLFTPPTSPPLQRCDTGNLPPGGASSTSSDGSSNRQTDIQQLTTVASVLDPATFSFPTTIASPTTHQRTSKGLASPKMMLKKVAAKCSPPTSRHAIKTQDKDQETALSSTPLSPRPNPAPKPVVPPPAKPATTTSSDSGNLTTAGGPIKEFDVVCKDKEASPGPSVVRRRPASPKRSVPPVPPVPPTRISAVTEGGTLPRSDLRESMRRPMPVLPSRPCDRKEKSSTSGSPPISPIPDTENSLPSSPASLAGDTVEFSSTEWSGGSVSTIDDELPKFNERIELPTVATQSRKGFLGKLSGNRKMRTLQPVPVKRAKSITESSTLPRGDKKSKKINVADISGPVMVSDMIGTRGLGNRRNTISLGSDPAFAILVASTVNQGNTTSSSSIDKNGFDEFDIPLLSPLGSLENLYESILPKPEGSMFHYYDPPTGPKLLCPNIPADGYLEPVPPLSSTAIATTSSSLTVLTSTNLPASSLLCSSNASVNITATKSPLKTKTSFTLIDRGPNSLPKSSKDSGSSHSTQTSASSSETNSAENSGNSLPDSGQISSKNVPGAISSLKMGSNYVSSVSSSELGPHFVEPEMSEQRRVLLATQPIYEEIPNGGSEGKVKYDDDSVHIKKGRTKSKMTGLKVELPSKKINVVENCLPVQKMLADSVGTTGDRAKVSAGHPWLHQSSSAESPSPSHDSSKQTQAPTFLSMPSSMSMTSSQIMSSSYIMTTSLTSSMLPPPPPPPDHLPAPHHTTSRSASRETVSSESDAQSSCSNFSRPRPAPRQKPRRPYTGGADQYVSMNRPNTQVSLNEES</sequence>